<dbReference type="Proteomes" id="UP000001989">
    <property type="component" value="Chromosome"/>
</dbReference>
<accession>A0A9J9HE51</accession>
<protein>
    <submittedName>
        <fullName evidence="1">Uncharacterized protein</fullName>
    </submittedName>
</protein>
<dbReference type="KEGG" id="swi:Swit_3669"/>
<proteinExistence type="predicted"/>
<evidence type="ECO:0000313" key="2">
    <source>
        <dbReference type="Proteomes" id="UP000001989"/>
    </source>
</evidence>
<dbReference type="AlphaFoldDB" id="A0A9J9HE51"/>
<gene>
    <name evidence="1" type="ordered locus">Swit_3669</name>
</gene>
<reference evidence="1 2" key="1">
    <citation type="journal article" date="2010" name="J. Bacteriol.">
        <title>Genome sequence of the dioxin-mineralizing bacterium Sphingomonas wittichii RW1.</title>
        <authorList>
            <person name="Miller T.R."/>
            <person name="Delcher A.L."/>
            <person name="Salzberg S.L."/>
            <person name="Saunders E."/>
            <person name="Detter J.C."/>
            <person name="Halden R.U."/>
        </authorList>
    </citation>
    <scope>NUCLEOTIDE SEQUENCE [LARGE SCALE GENOMIC DNA]</scope>
    <source>
        <strain evidence="2">DSM 6014 / CCUG 31198 / JCM 15750 / NBRC 105917 / EY 4224 / RW1</strain>
    </source>
</reference>
<keyword evidence="2" id="KW-1185">Reference proteome</keyword>
<sequence length="89" mass="9922">MLPRPELSPKIGFALLHRDLRIERSAPISKQAVTDAHKVPVHQQQFERGARIAHMLDVTPAHHAALPDDFKHGVRPSPWIGFPSGRPGK</sequence>
<organism evidence="1 2">
    <name type="scientific">Rhizorhabdus wittichii (strain DSM 6014 / CCUG 31198 / JCM 15750 / NBRC 105917 / EY 4224 / RW1)</name>
    <name type="common">Sphingomonas wittichii</name>
    <dbReference type="NCBI Taxonomy" id="392499"/>
    <lineage>
        <taxon>Bacteria</taxon>
        <taxon>Pseudomonadati</taxon>
        <taxon>Pseudomonadota</taxon>
        <taxon>Alphaproteobacteria</taxon>
        <taxon>Sphingomonadales</taxon>
        <taxon>Sphingomonadaceae</taxon>
        <taxon>Rhizorhabdus</taxon>
    </lineage>
</organism>
<name>A0A9J9HE51_RHIWR</name>
<evidence type="ECO:0000313" key="1">
    <source>
        <dbReference type="EMBL" id="ABQ70015.1"/>
    </source>
</evidence>
<dbReference type="EMBL" id="CP000699">
    <property type="protein sequence ID" value="ABQ70015.1"/>
    <property type="molecule type" value="Genomic_DNA"/>
</dbReference>